<feature type="compositionally biased region" description="Acidic residues" evidence="8">
    <location>
        <begin position="49"/>
        <end position="59"/>
    </location>
</feature>
<evidence type="ECO:0000256" key="3">
    <source>
        <dbReference type="ARBA" id="ARBA00022531"/>
    </source>
</evidence>
<evidence type="ECO:0000256" key="4">
    <source>
        <dbReference type="ARBA" id="ARBA00022640"/>
    </source>
</evidence>
<reference evidence="9 10" key="1">
    <citation type="submission" date="2024-03" db="EMBL/GenBank/DDBJ databases">
        <title>Complete genome sequence of the green alga Chloropicon roscoffensis RCC1871.</title>
        <authorList>
            <person name="Lemieux C."/>
            <person name="Pombert J.-F."/>
            <person name="Otis C."/>
            <person name="Turmel M."/>
        </authorList>
    </citation>
    <scope>NUCLEOTIDE SEQUENCE [LARGE SCALE GENOMIC DNA]</scope>
    <source>
        <strain evidence="9 10">RCC1871</strain>
    </source>
</reference>
<feature type="binding site" evidence="6">
    <location>
        <position position="236"/>
    </location>
    <ligand>
        <name>chlorophyll a</name>
        <dbReference type="ChEBI" id="CHEBI:58416"/>
        <label>1</label>
    </ligand>
</feature>
<organism evidence="9 10">
    <name type="scientific">Chloropicon roscoffensis</name>
    <dbReference type="NCBI Taxonomy" id="1461544"/>
    <lineage>
        <taxon>Eukaryota</taxon>
        <taxon>Viridiplantae</taxon>
        <taxon>Chlorophyta</taxon>
        <taxon>Chloropicophyceae</taxon>
        <taxon>Chloropicales</taxon>
        <taxon>Chloropicaceae</taxon>
        <taxon>Chloropicon</taxon>
    </lineage>
</organism>
<evidence type="ECO:0000256" key="6">
    <source>
        <dbReference type="PIRSR" id="PIRSR601344-1"/>
    </source>
</evidence>
<name>A0AAX4PFB2_9CHLO</name>
<feature type="binding site" description="axial binding residue" evidence="6">
    <location>
        <position position="329"/>
    </location>
    <ligand>
        <name>chlorophyll b</name>
        <dbReference type="ChEBI" id="CHEBI:61721"/>
        <label>1</label>
    </ligand>
    <ligandPart>
        <name>Mg</name>
        <dbReference type="ChEBI" id="CHEBI:25107"/>
    </ligandPart>
</feature>
<protein>
    <recommendedName>
        <fullName evidence="7">Chlorophyll a-b binding protein, chloroplastic</fullName>
    </recommendedName>
</protein>
<dbReference type="GO" id="GO:0009522">
    <property type="term" value="C:photosystem I"/>
    <property type="evidence" value="ECO:0007669"/>
    <property type="project" value="UniProtKB-KW"/>
</dbReference>
<feature type="binding site" evidence="6">
    <location>
        <position position="360"/>
    </location>
    <ligand>
        <name>chlorophyll a</name>
        <dbReference type="ChEBI" id="CHEBI:58416"/>
        <label>1</label>
    </ligand>
</feature>
<dbReference type="InterPro" id="IPR001344">
    <property type="entry name" value="Chloro_AB-bd_pln"/>
</dbReference>
<feature type="binding site" description="axial binding residue" evidence="6">
    <location>
        <position position="312"/>
    </location>
    <ligand>
        <name>chlorophyll b</name>
        <dbReference type="ChEBI" id="CHEBI:61721"/>
        <label>1</label>
    </ligand>
    <ligandPart>
        <name>Mg</name>
        <dbReference type="ChEBI" id="CHEBI:25107"/>
    </ligandPart>
</feature>
<comment type="similarity">
    <text evidence="7">Belongs to the light-harvesting chlorophyll a/b-binding (LHC) protein family.</text>
</comment>
<evidence type="ECO:0000313" key="10">
    <source>
        <dbReference type="Proteomes" id="UP001472866"/>
    </source>
</evidence>
<dbReference type="EMBL" id="CP151510">
    <property type="protein sequence ID" value="WZN64697.1"/>
    <property type="molecule type" value="Genomic_DNA"/>
</dbReference>
<keyword evidence="7" id="KW-0603">Photosystem I</keyword>
<dbReference type="SUPFAM" id="SSF103511">
    <property type="entry name" value="Chlorophyll a-b binding protein"/>
    <property type="match status" value="1"/>
</dbReference>
<dbReference type="GO" id="GO:0016168">
    <property type="term" value="F:chlorophyll binding"/>
    <property type="evidence" value="ECO:0007669"/>
    <property type="project" value="UniProtKB-KW"/>
</dbReference>
<evidence type="ECO:0000256" key="2">
    <source>
        <dbReference type="ARBA" id="ARBA00022528"/>
    </source>
</evidence>
<feature type="binding site" description="axial binding residue" evidence="6">
    <location>
        <position position="238"/>
    </location>
    <ligand>
        <name>chlorophyll b</name>
        <dbReference type="ChEBI" id="CHEBI:61721"/>
        <label>1</label>
    </ligand>
    <ligandPart>
        <name>Mg</name>
        <dbReference type="ChEBI" id="CHEBI:25107"/>
    </ligandPart>
</feature>
<dbReference type="GO" id="GO:0009535">
    <property type="term" value="C:chloroplast thylakoid membrane"/>
    <property type="evidence" value="ECO:0007669"/>
    <property type="project" value="UniProtKB-SubCell"/>
</dbReference>
<feature type="compositionally biased region" description="Basic and acidic residues" evidence="8">
    <location>
        <begin position="60"/>
        <end position="69"/>
    </location>
</feature>
<feature type="binding site" evidence="6">
    <location>
        <position position="359"/>
    </location>
    <ligand>
        <name>chlorophyll a</name>
        <dbReference type="ChEBI" id="CHEBI:58416"/>
        <label>1</label>
    </ligand>
</feature>
<feature type="binding site" evidence="6">
    <location>
        <position position="377"/>
    </location>
    <ligand>
        <name>chlorophyll a</name>
        <dbReference type="ChEBI" id="CHEBI:58416"/>
        <label>1</label>
    </ligand>
</feature>
<accession>A0AAX4PFB2</accession>
<evidence type="ECO:0000256" key="7">
    <source>
        <dbReference type="RuleBase" id="RU363080"/>
    </source>
</evidence>
<sequence length="407" mass="42900">MLPTSAAKACGSGRLVASRETGRRSHGRAVGRVARAGSSLRSSNREDDLRVEEEVDDVELSTKGDEEAKDGSLESIASGLANVVANPASYLVAAVGVAGLASQFKPNALTVVLLSALPVVGLTAISKTEAGENIARKVEEEKKELLPAANRQELRRAEARATSPKLTAYFGESRTKLDLGADHLDGVLPGDSGFDILGLGRDPEAGATDNGGEARWRDGAYAGTRLGSLFEAELLHARWAMLGAVGALIPEALARYAGVDSIAEPVWWRVGYSVLHDGVEINYAGLQGFRIAGDKGILAIALCQLVLMGGPEYARRVGIESLEPVGIFLPGCDNYPGGQLFDPLGLAEEPAEFLEQQVKEIKNGRLAMLAMLGYGAQALATGKGPLENLECFLSDPVHENIFAKLAG</sequence>
<keyword evidence="2 7" id="KW-0150">Chloroplast</keyword>
<keyword evidence="10" id="KW-1185">Reference proteome</keyword>
<dbReference type="Pfam" id="PF00504">
    <property type="entry name" value="Chloroa_b-bind"/>
    <property type="match status" value="1"/>
</dbReference>
<keyword evidence="4 7" id="KW-0934">Plastid</keyword>
<keyword evidence="1 6" id="KW-0148">Chlorophyll</keyword>
<proteinExistence type="inferred from homology"/>
<dbReference type="Gene3D" id="1.10.3460.10">
    <property type="entry name" value="Chlorophyll a/b binding protein domain"/>
    <property type="match status" value="1"/>
</dbReference>
<dbReference type="GO" id="GO:0009523">
    <property type="term" value="C:photosystem II"/>
    <property type="evidence" value="ECO:0007669"/>
    <property type="project" value="UniProtKB-KW"/>
</dbReference>
<dbReference type="Proteomes" id="UP001472866">
    <property type="component" value="Chromosome 10"/>
</dbReference>
<evidence type="ECO:0000256" key="1">
    <source>
        <dbReference type="ARBA" id="ARBA00022494"/>
    </source>
</evidence>
<feature type="binding site" evidence="6">
    <location>
        <position position="363"/>
    </location>
    <ligand>
        <name>chlorophyll a</name>
        <dbReference type="ChEBI" id="CHEBI:58416"/>
        <label>1</label>
    </ligand>
</feature>
<keyword evidence="3 7" id="KW-0602">Photosynthesis</keyword>
<evidence type="ECO:0000256" key="5">
    <source>
        <dbReference type="ARBA" id="ARBA00022991"/>
    </source>
</evidence>
<evidence type="ECO:0000313" key="9">
    <source>
        <dbReference type="EMBL" id="WZN64697.1"/>
    </source>
</evidence>
<comment type="function">
    <text evidence="7">The light-harvesting complex (LHC) functions as a light receptor, it captures and delivers excitation energy to photosystems with which it is closely associated.</text>
</comment>
<feature type="binding site" evidence="6">
    <location>
        <position position="365"/>
    </location>
    <ligand>
        <name>chlorophyll a</name>
        <dbReference type="ChEBI" id="CHEBI:58416"/>
        <label>1</label>
    </ligand>
</feature>
<dbReference type="GO" id="GO:0009765">
    <property type="term" value="P:photosynthesis, light harvesting"/>
    <property type="evidence" value="ECO:0007669"/>
    <property type="project" value="InterPro"/>
</dbReference>
<feature type="region of interest" description="Disordered" evidence="8">
    <location>
        <begin position="1"/>
        <end position="69"/>
    </location>
</feature>
<feature type="binding site" description="axial binding residue" evidence="6">
    <location>
        <position position="304"/>
    </location>
    <ligand>
        <name>chlorophyll b</name>
        <dbReference type="ChEBI" id="CHEBI:61721"/>
        <label>1</label>
    </ligand>
    <ligandPart>
        <name>Mg</name>
        <dbReference type="ChEBI" id="CHEBI:25107"/>
    </ligandPart>
</feature>
<dbReference type="AlphaFoldDB" id="A0AAX4PFB2"/>
<dbReference type="InterPro" id="IPR022796">
    <property type="entry name" value="Chloroa_b-bind"/>
</dbReference>
<keyword evidence="7" id="KW-0793">Thylakoid</keyword>
<keyword evidence="7" id="KW-0604">Photosystem II</keyword>
<dbReference type="PANTHER" id="PTHR21649">
    <property type="entry name" value="CHLOROPHYLL A/B BINDING PROTEIN"/>
    <property type="match status" value="1"/>
</dbReference>
<feature type="binding site" evidence="6">
    <location>
        <position position="233"/>
    </location>
    <ligand>
        <name>chlorophyll a</name>
        <dbReference type="ChEBI" id="CHEBI:58416"/>
        <label>1</label>
    </ligand>
</feature>
<keyword evidence="5 7" id="KW-0157">Chromophore</keyword>
<comment type="subcellular location">
    <subcellularLocation>
        <location evidence="7">Plastid</location>
        <location evidence="7">Chloroplast thylakoid membrane</location>
    </subcellularLocation>
</comment>
<evidence type="ECO:0000256" key="8">
    <source>
        <dbReference type="SAM" id="MobiDB-lite"/>
    </source>
</evidence>
<gene>
    <name evidence="9" type="ORF">HKI87_10g62540</name>
</gene>